<evidence type="ECO:0000256" key="1">
    <source>
        <dbReference type="ARBA" id="ARBA00006479"/>
    </source>
</evidence>
<dbReference type="RefSeq" id="WP_060815429.1">
    <property type="nucleotide sequence ID" value="NZ_JBHULA010000027.1"/>
</dbReference>
<evidence type="ECO:0000313" key="2">
    <source>
        <dbReference type="EMBL" id="STD83567.1"/>
    </source>
</evidence>
<dbReference type="PANTHER" id="PTHR18964">
    <property type="entry name" value="ROK (REPRESSOR, ORF, KINASE) FAMILY"/>
    <property type="match status" value="1"/>
</dbReference>
<comment type="similarity">
    <text evidence="1">Belongs to the ROK (NagC/XylR) family.</text>
</comment>
<dbReference type="EMBL" id="UFYW01000001">
    <property type="protein sequence ID" value="STD83567.1"/>
    <property type="molecule type" value="Genomic_DNA"/>
</dbReference>
<organism evidence="2 3">
    <name type="scientific">Enterococcus gallinarum</name>
    <dbReference type="NCBI Taxonomy" id="1353"/>
    <lineage>
        <taxon>Bacteria</taxon>
        <taxon>Bacillati</taxon>
        <taxon>Bacillota</taxon>
        <taxon>Bacilli</taxon>
        <taxon>Lactobacillales</taxon>
        <taxon>Enterococcaceae</taxon>
        <taxon>Enterococcus</taxon>
    </lineage>
</organism>
<dbReference type="Proteomes" id="UP000254807">
    <property type="component" value="Unassembled WGS sequence"/>
</dbReference>
<evidence type="ECO:0000313" key="3">
    <source>
        <dbReference type="Proteomes" id="UP000254807"/>
    </source>
</evidence>
<dbReference type="EC" id="2.7.1.85" evidence="2"/>
<gene>
    <name evidence="2" type="primary">bglK_2</name>
    <name evidence="2" type="ORF">NCTC12360_02034</name>
</gene>
<protein>
    <submittedName>
        <fullName evidence="2">ROK family protein</fullName>
        <ecNumber evidence="2">2.7.1.85</ecNumber>
    </submittedName>
</protein>
<dbReference type="InterPro" id="IPR043129">
    <property type="entry name" value="ATPase_NBD"/>
</dbReference>
<dbReference type="AlphaFoldDB" id="A0A376GYF6"/>
<reference evidence="2 3" key="1">
    <citation type="submission" date="2018-06" db="EMBL/GenBank/DDBJ databases">
        <authorList>
            <consortium name="Pathogen Informatics"/>
            <person name="Doyle S."/>
        </authorList>
    </citation>
    <scope>NUCLEOTIDE SEQUENCE [LARGE SCALE GENOMIC DNA]</scope>
    <source>
        <strain evidence="2 3">NCTC12360</strain>
    </source>
</reference>
<sequence>MSILAIDIGGTSIKYALWAAEALTEKGSFVTPVTWEQMKMDLKATLHNLTSCSQTPIEAVSISVPGAVDSDQGIIGGYSAIPYIHKIHFVAELEELLEKPVFVENDANCAGLAEAFYGAAKDAKSSVSFIIGSGIGGAVVLERKLVKGHNLFGGEFGYMLAENGQTLSELASPVHAAKRYCEQKGLVSGITGRELFDIADTGDQLAQQEVQQLFRALAIGIYNVCLVIDPEVVCIGGGISMRKVLLAPVKAQLCLLQQHHHSEDQRITVKICQFQQDANLIGAVANYHLRKEQV</sequence>
<dbReference type="Pfam" id="PF00480">
    <property type="entry name" value="ROK"/>
    <property type="match status" value="1"/>
</dbReference>
<dbReference type="OrthoDB" id="9795247at2"/>
<accession>A0A376GYF6</accession>
<dbReference type="Gene3D" id="3.30.420.40">
    <property type="match status" value="2"/>
</dbReference>
<keyword evidence="3" id="KW-1185">Reference proteome</keyword>
<dbReference type="InterPro" id="IPR000600">
    <property type="entry name" value="ROK"/>
</dbReference>
<dbReference type="PANTHER" id="PTHR18964:SF170">
    <property type="entry name" value="SUGAR KINASE"/>
    <property type="match status" value="1"/>
</dbReference>
<dbReference type="SUPFAM" id="SSF53067">
    <property type="entry name" value="Actin-like ATPase domain"/>
    <property type="match status" value="1"/>
</dbReference>
<keyword evidence="2" id="KW-0808">Transferase</keyword>
<dbReference type="GO" id="GO:0047700">
    <property type="term" value="F:beta-glucoside kinase activity"/>
    <property type="evidence" value="ECO:0007669"/>
    <property type="project" value="UniProtKB-EC"/>
</dbReference>
<dbReference type="CDD" id="cd24152">
    <property type="entry name" value="ASKHA_NBD_ROK-like"/>
    <property type="match status" value="1"/>
</dbReference>
<name>A0A376GYF6_ENTGA</name>
<proteinExistence type="inferred from homology"/>